<dbReference type="InterPro" id="IPR007893">
    <property type="entry name" value="Spore_coat_U/FanG"/>
</dbReference>
<evidence type="ECO:0000313" key="3">
    <source>
        <dbReference type="EMBL" id="QOW18873.1"/>
    </source>
</evidence>
<name>A0A7S6ZRJ5_9GAMM</name>
<proteinExistence type="predicted"/>
<dbReference type="Pfam" id="PF05229">
    <property type="entry name" value="SCPU"/>
    <property type="match status" value="1"/>
</dbReference>
<keyword evidence="3" id="KW-0946">Virion</keyword>
<keyword evidence="1" id="KW-0732">Signal</keyword>
<organism evidence="3 4">
    <name type="scientific">Novilysobacter ciconiae</name>
    <dbReference type="NCBI Taxonomy" id="2781022"/>
    <lineage>
        <taxon>Bacteria</taxon>
        <taxon>Pseudomonadati</taxon>
        <taxon>Pseudomonadota</taxon>
        <taxon>Gammaproteobacteria</taxon>
        <taxon>Lysobacterales</taxon>
        <taxon>Lysobacteraceae</taxon>
        <taxon>Novilysobacter</taxon>
    </lineage>
</organism>
<dbReference type="PANTHER" id="PTHR37089">
    <property type="entry name" value="PROTEIN U-RELATED"/>
    <property type="match status" value="1"/>
</dbReference>
<dbReference type="RefSeq" id="WP_193983898.1">
    <property type="nucleotide sequence ID" value="NZ_CP063656.1"/>
</dbReference>
<dbReference type="Proteomes" id="UP000594059">
    <property type="component" value="Chromosome"/>
</dbReference>
<evidence type="ECO:0000313" key="4">
    <source>
        <dbReference type="Proteomes" id="UP000594059"/>
    </source>
</evidence>
<gene>
    <name evidence="3" type="ORF">INQ41_09315</name>
</gene>
<feature type="signal peptide" evidence="1">
    <location>
        <begin position="1"/>
        <end position="28"/>
    </location>
</feature>
<accession>A0A7S6ZRJ5</accession>
<feature type="chain" id="PRO_5032718526" evidence="1">
    <location>
        <begin position="29"/>
        <end position="176"/>
    </location>
</feature>
<dbReference type="SMART" id="SM00972">
    <property type="entry name" value="SCPU"/>
    <property type="match status" value="1"/>
</dbReference>
<evidence type="ECO:0000259" key="2">
    <source>
        <dbReference type="Pfam" id="PF05229"/>
    </source>
</evidence>
<dbReference type="InterPro" id="IPR053167">
    <property type="entry name" value="Spore_coat_component"/>
</dbReference>
<dbReference type="AlphaFoldDB" id="A0A7S6ZRJ5"/>
<dbReference type="EMBL" id="CP063656">
    <property type="protein sequence ID" value="QOW18873.1"/>
    <property type="molecule type" value="Genomic_DNA"/>
</dbReference>
<evidence type="ECO:0000256" key="1">
    <source>
        <dbReference type="SAM" id="SignalP"/>
    </source>
</evidence>
<protein>
    <submittedName>
        <fullName evidence="3">Spore coat protein U domain-containing protein</fullName>
    </submittedName>
</protein>
<feature type="domain" description="Spore coat protein U/FanG" evidence="2">
    <location>
        <begin position="32"/>
        <end position="173"/>
    </location>
</feature>
<dbReference type="KEGG" id="lcic:INQ41_09315"/>
<reference evidence="3 4" key="1">
    <citation type="submission" date="2020-10" db="EMBL/GenBank/DDBJ databases">
        <title>complete genome sequencing of Lysobacter sp. H21R20.</title>
        <authorList>
            <person name="Bae J.-W."/>
            <person name="Lee S.-Y."/>
        </authorList>
    </citation>
    <scope>NUCLEOTIDE SEQUENCE [LARGE SCALE GENOMIC DNA]</scope>
    <source>
        <strain evidence="3 4">H21R20</strain>
    </source>
</reference>
<sequence>MTLPTPPCRLVVACVAVLAGIAAFQVHAGQVTTTFRVMLEVATVCTVEKGADVDFGRVVHSSENQALETNGSLVVRCNATTPYSISLDRGLHGPDTGTRHMRGPEDESVPYRIYSGAAGNCSAAANVQWGDGSAGTCILSSTNTGVSQVIPVVGRAALNNPRSGLYSDTVTATLTY</sequence>
<keyword evidence="3" id="KW-0167">Capsid protein</keyword>
<keyword evidence="4" id="KW-1185">Reference proteome</keyword>